<dbReference type="PANTHER" id="PTHR11638:SF18">
    <property type="entry name" value="HEAT SHOCK PROTEIN 104"/>
    <property type="match status" value="1"/>
</dbReference>
<protein>
    <recommendedName>
        <fullName evidence="4">AAA+ ATPase domain-containing protein</fullName>
    </recommendedName>
</protein>
<keyword evidence="2" id="KW-0067">ATP-binding</keyword>
<dbReference type="RefSeq" id="WP_081535352.1">
    <property type="nucleotide sequence ID" value="NZ_NBEF01000033.1"/>
</dbReference>
<evidence type="ECO:0000256" key="3">
    <source>
        <dbReference type="ARBA" id="ARBA00025613"/>
    </source>
</evidence>
<evidence type="ECO:0000256" key="1">
    <source>
        <dbReference type="ARBA" id="ARBA00022741"/>
    </source>
</evidence>
<dbReference type="EMBL" id="NBEF01000033">
    <property type="protein sequence ID" value="OQQ89337.1"/>
    <property type="molecule type" value="Genomic_DNA"/>
</dbReference>
<evidence type="ECO:0000259" key="4">
    <source>
        <dbReference type="SMART" id="SM00382"/>
    </source>
</evidence>
<dbReference type="InterPro" id="IPR003593">
    <property type="entry name" value="AAA+_ATPase"/>
</dbReference>
<dbReference type="Proteomes" id="UP000192575">
    <property type="component" value="Unassembled WGS sequence"/>
</dbReference>
<accession>A0A1V9R822</accession>
<dbReference type="InterPro" id="IPR050130">
    <property type="entry name" value="ClpA_ClpB"/>
</dbReference>
<dbReference type="Gene3D" id="3.40.50.300">
    <property type="entry name" value="P-loop containing nucleotide triphosphate hydrolases"/>
    <property type="match status" value="3"/>
</dbReference>
<dbReference type="Pfam" id="PF07724">
    <property type="entry name" value="AAA_2"/>
    <property type="match status" value="1"/>
</dbReference>
<feature type="domain" description="AAA+ ATPase" evidence="4">
    <location>
        <begin position="52"/>
        <end position="344"/>
    </location>
</feature>
<dbReference type="SUPFAM" id="SSF52540">
    <property type="entry name" value="P-loop containing nucleoside triphosphate hydrolases"/>
    <property type="match status" value="2"/>
</dbReference>
<gene>
    <name evidence="5" type="ORF">B6U56_09245</name>
</gene>
<evidence type="ECO:0000256" key="2">
    <source>
        <dbReference type="ARBA" id="ARBA00022840"/>
    </source>
</evidence>
<dbReference type="SMART" id="SM00382">
    <property type="entry name" value="AAA"/>
    <property type="match status" value="2"/>
</dbReference>
<comment type="caution">
    <text evidence="5">The sequence shown here is derived from an EMBL/GenBank/DDBJ whole genome shotgun (WGS) entry which is preliminary data.</text>
</comment>
<dbReference type="GO" id="GO:0016887">
    <property type="term" value="F:ATP hydrolysis activity"/>
    <property type="evidence" value="ECO:0007669"/>
    <property type="project" value="InterPro"/>
</dbReference>
<feature type="domain" description="AAA+ ATPase" evidence="4">
    <location>
        <begin position="478"/>
        <end position="607"/>
    </location>
</feature>
<sequence>MEKDKITDLKLTIPPELDEKYNHSLTKVEPSNLLVGYKEELENIRRGLMQVEKRNIILVGRQGVGKSATVEKFAYDQLKTKKPAIIVRLVIESLGALPENTMVSRMESLADDLRKIEYASLIENFDDYETIDVTDWSDFEINHYINYHPKALICAYTDIMLKDPKIDAVNLSEKTISLLMKNNNCTRVKSDILHLNGKEIDLSDLEKIQIETLLKSNPTAVREKHDILQLNSKKLNIEMIDEDEVEKITSSNEENVLKVVKSIVFNEKFDLILFIDEVHKLNNYGKRASGKKGSSGAMNAVKESLARGKAKLIVATTDYEYSANLAADTAIERRFSMINIKEPTDQETVLALRRHLEDWQEKIPHIPDVSDDILSEIATLTSALISEQPQPSKSIDILDTMMGNYLLNYEVYGKTLEINHNLIAQAFSQRGIDIDLKFDSRKIEKVLTRRVKGQPMAVRTIMNAIRRGKYTIRDYRKPIMTLLFPGTTGIGKTETVKALAEGCYGREDAVLTLNGGDYLTPEAVNDATRFIGDNVQTNKSQIILLDEIEKADKSMAKACMRLIDDGIVRDSNDVERSLSTCIIIATSNLGAEQIAKSAEVMNLDRIKNQNDISLHLEEQWQNQSMNIVNALTTGNKGENNGLPAELLQRFSVVPFFPLQKTTFATITNIKLNKFIEEERRLGYDVRLPAPMTSEEWAKYGRDFSDYNNVDIVSIMIAVDMINTDAKKIGARAVNEYIKNVVEAKVSLAIDYRKENNLDTSGYFTINTNGHSTVEDSTLNRPSVVVTYTDSNKKVWFVDEYHHEPSGEYVYRDVTGLSQADIWGTITQDEFVVNENKSNQEFSTNDFFENWG</sequence>
<dbReference type="InterPro" id="IPR003959">
    <property type="entry name" value="ATPase_AAA_core"/>
</dbReference>
<dbReference type="GO" id="GO:0005737">
    <property type="term" value="C:cytoplasm"/>
    <property type="evidence" value="ECO:0007669"/>
    <property type="project" value="TreeGrafter"/>
</dbReference>
<dbReference type="InterPro" id="IPR001270">
    <property type="entry name" value="ClpA/B"/>
</dbReference>
<dbReference type="PANTHER" id="PTHR11638">
    <property type="entry name" value="ATP-DEPENDENT CLP PROTEASE"/>
    <property type="match status" value="1"/>
</dbReference>
<dbReference type="GO" id="GO:0034605">
    <property type="term" value="P:cellular response to heat"/>
    <property type="evidence" value="ECO:0007669"/>
    <property type="project" value="TreeGrafter"/>
</dbReference>
<evidence type="ECO:0000313" key="6">
    <source>
        <dbReference type="Proteomes" id="UP000192575"/>
    </source>
</evidence>
<organism evidence="5 6">
    <name type="scientific">Ligilactobacillus salivarius</name>
    <dbReference type="NCBI Taxonomy" id="1624"/>
    <lineage>
        <taxon>Bacteria</taxon>
        <taxon>Bacillati</taxon>
        <taxon>Bacillota</taxon>
        <taxon>Bacilli</taxon>
        <taxon>Lactobacillales</taxon>
        <taxon>Lactobacillaceae</taxon>
        <taxon>Ligilactobacillus</taxon>
    </lineage>
</organism>
<dbReference type="InterPro" id="IPR027417">
    <property type="entry name" value="P-loop_NTPase"/>
</dbReference>
<name>A0A1V9R822_9LACO</name>
<keyword evidence="1" id="KW-0547">Nucleotide-binding</keyword>
<comment type="function">
    <text evidence="3">Part of a stress-induced multi-chaperone system, it is involved in the recovery of the cell from heat-induced damage, in cooperation with DnaK, DnaJ and GrpE. Acts before DnaK, in the processing of protein aggregates. Protein binding stimulates the ATPase activity; ATP hydrolysis unfolds the denatured protein aggregates, which probably helps expose new hydrophobic binding sites on the surface of ClpB-bound aggregates, contributing to the solubilization and refolding of denatured protein aggregates by DnaK.</text>
</comment>
<proteinExistence type="predicted"/>
<dbReference type="AlphaFoldDB" id="A0A1V9R822"/>
<dbReference type="PRINTS" id="PR00300">
    <property type="entry name" value="CLPPROTEASEA"/>
</dbReference>
<reference evidence="5 6" key="1">
    <citation type="submission" date="2017-03" db="EMBL/GenBank/DDBJ databases">
        <title>Phylogenomics and comparative genomics of Lactobacillus salivarius, a mammalian gut commensal.</title>
        <authorList>
            <person name="Harris H.M."/>
        </authorList>
    </citation>
    <scope>NUCLEOTIDE SEQUENCE [LARGE SCALE GENOMIC DNA]</scope>
    <source>
        <strain evidence="5 6">JCM 1047</strain>
    </source>
</reference>
<evidence type="ECO:0000313" key="5">
    <source>
        <dbReference type="EMBL" id="OQQ89337.1"/>
    </source>
</evidence>
<dbReference type="GO" id="GO:0005524">
    <property type="term" value="F:ATP binding"/>
    <property type="evidence" value="ECO:0007669"/>
    <property type="project" value="UniProtKB-KW"/>
</dbReference>